<dbReference type="SUPFAM" id="SSF110296">
    <property type="entry name" value="Oligoxyloglucan reducing end-specific cellobiohydrolase"/>
    <property type="match status" value="1"/>
</dbReference>
<dbReference type="EMBL" id="BAAAQA010000034">
    <property type="protein sequence ID" value="GAA2123385.1"/>
    <property type="molecule type" value="Genomic_DNA"/>
</dbReference>
<dbReference type="InterPro" id="IPR015943">
    <property type="entry name" value="WD40/YVTN_repeat-like_dom_sf"/>
</dbReference>
<name>A0ABP5JVN1_9MICC</name>
<gene>
    <name evidence="2" type="ORF">GCM10009824_27230</name>
</gene>
<dbReference type="Proteomes" id="UP001500166">
    <property type="component" value="Unassembled WGS sequence"/>
</dbReference>
<dbReference type="RefSeq" id="WP_129702238.1">
    <property type="nucleotide sequence ID" value="NZ_BAAAQA010000034.1"/>
</dbReference>
<dbReference type="Pfam" id="PF02012">
    <property type="entry name" value="BNR"/>
    <property type="match status" value="2"/>
</dbReference>
<reference evidence="3" key="1">
    <citation type="journal article" date="2019" name="Int. J. Syst. Evol. Microbiol.">
        <title>The Global Catalogue of Microorganisms (GCM) 10K type strain sequencing project: providing services to taxonomists for standard genome sequencing and annotation.</title>
        <authorList>
            <consortium name="The Broad Institute Genomics Platform"/>
            <consortium name="The Broad Institute Genome Sequencing Center for Infectious Disease"/>
            <person name="Wu L."/>
            <person name="Ma J."/>
        </authorList>
    </citation>
    <scope>NUCLEOTIDE SEQUENCE [LARGE SCALE GENOMIC DNA]</scope>
    <source>
        <strain evidence="3">JCM 15914</strain>
    </source>
</reference>
<evidence type="ECO:0000313" key="3">
    <source>
        <dbReference type="Proteomes" id="UP001500166"/>
    </source>
</evidence>
<comment type="caution">
    <text evidence="2">The sequence shown here is derived from an EMBL/GenBank/DDBJ whole genome shotgun (WGS) entry which is preliminary data.</text>
</comment>
<accession>A0ABP5JVN1</accession>
<dbReference type="Gene3D" id="2.130.10.10">
    <property type="entry name" value="YVTN repeat-like/Quinoprotein amine dehydrogenase"/>
    <property type="match status" value="1"/>
</dbReference>
<dbReference type="InterPro" id="IPR054817">
    <property type="entry name" value="Glycosyl_F510_1955-like"/>
</dbReference>
<feature type="region of interest" description="Disordered" evidence="1">
    <location>
        <begin position="236"/>
        <end position="261"/>
    </location>
</feature>
<protein>
    <recommendedName>
        <fullName evidence="4">Exo-alpha-sialidase</fullName>
    </recommendedName>
</protein>
<feature type="compositionally biased region" description="Polar residues" evidence="1">
    <location>
        <begin position="243"/>
        <end position="253"/>
    </location>
</feature>
<evidence type="ECO:0000313" key="2">
    <source>
        <dbReference type="EMBL" id="GAA2123385.1"/>
    </source>
</evidence>
<keyword evidence="3" id="KW-1185">Reference proteome</keyword>
<dbReference type="NCBIfam" id="NF045728">
    <property type="entry name" value="glycosyl_F510_1955"/>
    <property type="match status" value="1"/>
</dbReference>
<proteinExistence type="predicted"/>
<dbReference type="CDD" id="cd15482">
    <property type="entry name" value="Sialidase_non-viral"/>
    <property type="match status" value="1"/>
</dbReference>
<dbReference type="InterPro" id="IPR002860">
    <property type="entry name" value="BNR_rpt"/>
</dbReference>
<evidence type="ECO:0000256" key="1">
    <source>
        <dbReference type="SAM" id="MobiDB-lite"/>
    </source>
</evidence>
<organism evidence="2 3">
    <name type="scientific">Kocuria atrinae</name>
    <dbReference type="NCBI Taxonomy" id="592377"/>
    <lineage>
        <taxon>Bacteria</taxon>
        <taxon>Bacillati</taxon>
        <taxon>Actinomycetota</taxon>
        <taxon>Actinomycetes</taxon>
        <taxon>Micrococcales</taxon>
        <taxon>Micrococcaceae</taxon>
        <taxon>Kocuria</taxon>
    </lineage>
</organism>
<evidence type="ECO:0008006" key="4">
    <source>
        <dbReference type="Google" id="ProtNLM"/>
    </source>
</evidence>
<sequence>MILNANIVGSRKTRTAVMAAVTALLVTACTQQGSESAEVASSAGEENPFGHVHGLALDPGTDQLLLATHNGLFDISGESPEKIGPTNDLMGFATADAGRYYASGHPGSGSDLPNPLGLVESTDGGQTWQELSRQGESDFHALTVSQEGVIGFDGTLRMTTDGQEWIEASDQIQPVNLAASTDGPVVLATTEDGVQRSDDGGATWELPEGAPVLLITAFADADTAVGVAPDGTAHVSRDAGKSWETTGGITGQPSAVAASTDGEDGLQIWVATEQGIEFSDDAGATFSTTIPAGQ</sequence>